<evidence type="ECO:0000313" key="1">
    <source>
        <dbReference type="EMBL" id="MEU5709985.1"/>
    </source>
</evidence>
<protein>
    <submittedName>
        <fullName evidence="1">Uncharacterized protein</fullName>
    </submittedName>
</protein>
<dbReference type="RefSeq" id="WP_051818335.1">
    <property type="nucleotide sequence ID" value="NZ_JBFAEG010000017.1"/>
</dbReference>
<dbReference type="Proteomes" id="UP001551011">
    <property type="component" value="Unassembled WGS sequence"/>
</dbReference>
<reference evidence="1 2" key="1">
    <citation type="submission" date="2024-06" db="EMBL/GenBank/DDBJ databases">
        <title>The Natural Products Discovery Center: Release of the First 8490 Sequenced Strains for Exploring Actinobacteria Biosynthetic Diversity.</title>
        <authorList>
            <person name="Kalkreuter E."/>
            <person name="Kautsar S.A."/>
            <person name="Yang D."/>
            <person name="Bader C.D."/>
            <person name="Teijaro C.N."/>
            <person name="Fluegel L."/>
            <person name="Davis C.M."/>
            <person name="Simpson J.R."/>
            <person name="Lauterbach L."/>
            <person name="Steele A.D."/>
            <person name="Gui C."/>
            <person name="Meng S."/>
            <person name="Li G."/>
            <person name="Viehrig K."/>
            <person name="Ye F."/>
            <person name="Su P."/>
            <person name="Kiefer A.F."/>
            <person name="Nichols A."/>
            <person name="Cepeda A.J."/>
            <person name="Yan W."/>
            <person name="Fan B."/>
            <person name="Jiang Y."/>
            <person name="Adhikari A."/>
            <person name="Zheng C.-J."/>
            <person name="Schuster L."/>
            <person name="Cowan T.M."/>
            <person name="Smanski M.J."/>
            <person name="Chevrette M.G."/>
            <person name="De Carvalho L.P.S."/>
            <person name="Shen B."/>
        </authorList>
    </citation>
    <scope>NUCLEOTIDE SEQUENCE [LARGE SCALE GENOMIC DNA]</scope>
    <source>
        <strain evidence="1 2">NPDC020594</strain>
    </source>
</reference>
<sequence length="282" mass="31182">MAHSPRRSAAAIRRAFSGEHRQAAARAAPRGCGHLGFDSHDPGQLRLRALLALGIFNAGPLQQWPGTWAMASLTHYDLTLSPRHDDLVLITPTPSNVLKYLVPRGKPVGLPGLRLHEARDDAFVLRHLITGARMTVTDRPPVSPFKGGFEQGRRVWTVHHGLTSQEHEALADVPPMTDDALSLLAGLMSRIGLCDPERRWALGNWFADPLDRTLAWSRVGRRLWGHGDRWELTWNCFPFHGDVAMALTDPQAGIAGAQAVQDRRGWDVRLGNAVLALRAERD</sequence>
<accession>A0ABV3ADF1</accession>
<comment type="caution">
    <text evidence="1">The sequence shown here is derived from an EMBL/GenBank/DDBJ whole genome shotgun (WGS) entry which is preliminary data.</text>
</comment>
<organism evidence="1 2">
    <name type="scientific">Streptomyces flaveolus</name>
    <dbReference type="NCBI Taxonomy" id="67297"/>
    <lineage>
        <taxon>Bacteria</taxon>
        <taxon>Bacillati</taxon>
        <taxon>Actinomycetota</taxon>
        <taxon>Actinomycetes</taxon>
        <taxon>Kitasatosporales</taxon>
        <taxon>Streptomycetaceae</taxon>
        <taxon>Streptomyces</taxon>
    </lineage>
</organism>
<name>A0ABV3ADF1_9ACTN</name>
<proteinExistence type="predicted"/>
<dbReference type="EMBL" id="JBFAEG010000017">
    <property type="protein sequence ID" value="MEU5709985.1"/>
    <property type="molecule type" value="Genomic_DNA"/>
</dbReference>
<keyword evidence="2" id="KW-1185">Reference proteome</keyword>
<evidence type="ECO:0000313" key="2">
    <source>
        <dbReference type="Proteomes" id="UP001551011"/>
    </source>
</evidence>
<gene>
    <name evidence="1" type="ORF">AB0H04_24425</name>
</gene>